<sequence>MIKVYTANTPNGIKIPIVLEELGVEYELTKLDLGNKDQKTAEFLAISPNGRIPAIVDEDVQDEQGKPLTIFESGAILLYLAEKYGALLGESAVDRVRALEWLFFQMGGVGPMFGQLSFFSSTDVYPSKNAVVRFRVESHRLASVLEARLNSNAWLAGAHYTIADIANYGWLHYAEGVGIELQEYPKLRAWREAIDARMSVARALRRVDNPDSHFVDSMVAAALQA</sequence>
<reference evidence="5" key="1">
    <citation type="submission" date="2017-08" db="EMBL/GenBank/DDBJ databases">
        <title>A dynamic microbial community with high functional redundancy inhabits the cold, oxic subseafloor aquifer.</title>
        <authorList>
            <person name="Tully B.J."/>
            <person name="Wheat C.G."/>
            <person name="Glazer B.T."/>
            <person name="Huber J.A."/>
        </authorList>
    </citation>
    <scope>NUCLEOTIDE SEQUENCE [LARGE SCALE GENOMIC DNA]</scope>
</reference>
<dbReference type="SUPFAM" id="SSF52833">
    <property type="entry name" value="Thioredoxin-like"/>
    <property type="match status" value="1"/>
</dbReference>
<comment type="caution">
    <text evidence="4">The sequence shown here is derived from an EMBL/GenBank/DDBJ whole genome shotgun (WGS) entry which is preliminary data.</text>
</comment>
<dbReference type="AlphaFoldDB" id="A0A2A4XHA7"/>
<dbReference type="Gene3D" id="1.20.1050.10">
    <property type="match status" value="1"/>
</dbReference>
<dbReference type="Proteomes" id="UP000218767">
    <property type="component" value="Unassembled WGS sequence"/>
</dbReference>
<dbReference type="InterPro" id="IPR040079">
    <property type="entry name" value="Glutathione_S-Trfase"/>
</dbReference>
<accession>A0A2A4XHA7</accession>
<dbReference type="PROSITE" id="PS50405">
    <property type="entry name" value="GST_CTER"/>
    <property type="match status" value="1"/>
</dbReference>
<feature type="domain" description="GST C-terminal" evidence="3">
    <location>
        <begin position="91"/>
        <end position="214"/>
    </location>
</feature>
<protein>
    <submittedName>
        <fullName evidence="4">Glutathione S-transferase</fullName>
    </submittedName>
</protein>
<name>A0A2A4XHA7_9GAMM</name>
<evidence type="ECO:0000313" key="5">
    <source>
        <dbReference type="Proteomes" id="UP000218767"/>
    </source>
</evidence>
<dbReference type="SFLD" id="SFLDG00358">
    <property type="entry name" value="Main_(cytGST)"/>
    <property type="match status" value="1"/>
</dbReference>
<dbReference type="InterPro" id="IPR004045">
    <property type="entry name" value="Glutathione_S-Trfase_N"/>
</dbReference>
<dbReference type="GO" id="GO:0016740">
    <property type="term" value="F:transferase activity"/>
    <property type="evidence" value="ECO:0007669"/>
    <property type="project" value="UniProtKB-KW"/>
</dbReference>
<evidence type="ECO:0000259" key="3">
    <source>
        <dbReference type="PROSITE" id="PS50405"/>
    </source>
</evidence>
<dbReference type="SUPFAM" id="SSF47616">
    <property type="entry name" value="GST C-terminal domain-like"/>
    <property type="match status" value="1"/>
</dbReference>
<dbReference type="CDD" id="cd03048">
    <property type="entry name" value="GST_N_Ure2p_like"/>
    <property type="match status" value="1"/>
</dbReference>
<dbReference type="InterPro" id="IPR036282">
    <property type="entry name" value="Glutathione-S-Trfase_C_sf"/>
</dbReference>
<dbReference type="SFLD" id="SFLDG01151">
    <property type="entry name" value="Main.2:_Nu-like"/>
    <property type="match status" value="1"/>
</dbReference>
<dbReference type="Gene3D" id="3.40.30.10">
    <property type="entry name" value="Glutaredoxin"/>
    <property type="match status" value="1"/>
</dbReference>
<comment type="similarity">
    <text evidence="1">Belongs to the GST superfamily.</text>
</comment>
<dbReference type="PROSITE" id="PS50404">
    <property type="entry name" value="GST_NTER"/>
    <property type="match status" value="1"/>
</dbReference>
<organism evidence="4 5">
    <name type="scientific">SAR86 cluster bacterium</name>
    <dbReference type="NCBI Taxonomy" id="2030880"/>
    <lineage>
        <taxon>Bacteria</taxon>
        <taxon>Pseudomonadati</taxon>
        <taxon>Pseudomonadota</taxon>
        <taxon>Gammaproteobacteria</taxon>
        <taxon>SAR86 cluster</taxon>
    </lineage>
</organism>
<dbReference type="InterPro" id="IPR010987">
    <property type="entry name" value="Glutathione-S-Trfase_C-like"/>
</dbReference>
<gene>
    <name evidence="4" type="ORF">COB20_01595</name>
</gene>
<dbReference type="PANTHER" id="PTHR44051">
    <property type="entry name" value="GLUTATHIONE S-TRANSFERASE-RELATED"/>
    <property type="match status" value="1"/>
</dbReference>
<dbReference type="InterPro" id="IPR036249">
    <property type="entry name" value="Thioredoxin-like_sf"/>
</dbReference>
<keyword evidence="4" id="KW-0808">Transferase</keyword>
<feature type="domain" description="GST N-terminal" evidence="2">
    <location>
        <begin position="1"/>
        <end position="88"/>
    </location>
</feature>
<dbReference type="SFLD" id="SFLDS00019">
    <property type="entry name" value="Glutathione_Transferase_(cytos"/>
    <property type="match status" value="1"/>
</dbReference>
<evidence type="ECO:0000259" key="2">
    <source>
        <dbReference type="PROSITE" id="PS50404"/>
    </source>
</evidence>
<dbReference type="EMBL" id="NVUL01000004">
    <property type="protein sequence ID" value="PCI81671.1"/>
    <property type="molecule type" value="Genomic_DNA"/>
</dbReference>
<proteinExistence type="inferred from homology"/>
<dbReference type="Pfam" id="PF00043">
    <property type="entry name" value="GST_C"/>
    <property type="match status" value="1"/>
</dbReference>
<dbReference type="InterPro" id="IPR004046">
    <property type="entry name" value="GST_C"/>
</dbReference>
<dbReference type="PANTHER" id="PTHR44051:SF8">
    <property type="entry name" value="GLUTATHIONE S-TRANSFERASE GSTA"/>
    <property type="match status" value="1"/>
</dbReference>
<evidence type="ECO:0000313" key="4">
    <source>
        <dbReference type="EMBL" id="PCI81671.1"/>
    </source>
</evidence>
<evidence type="ECO:0000256" key="1">
    <source>
        <dbReference type="RuleBase" id="RU003494"/>
    </source>
</evidence>
<dbReference type="Pfam" id="PF02798">
    <property type="entry name" value="GST_N"/>
    <property type="match status" value="1"/>
</dbReference>